<dbReference type="GO" id="GO:0006567">
    <property type="term" value="P:L-threonine catabolic process"/>
    <property type="evidence" value="ECO:0007669"/>
    <property type="project" value="InterPro"/>
</dbReference>
<dbReference type="CDD" id="cd01562">
    <property type="entry name" value="Thr-dehyd"/>
    <property type="match status" value="1"/>
</dbReference>
<evidence type="ECO:0000256" key="3">
    <source>
        <dbReference type="ARBA" id="ARBA00022898"/>
    </source>
</evidence>
<keyword evidence="4" id="KW-0456">Lyase</keyword>
<dbReference type="InterPro" id="IPR001926">
    <property type="entry name" value="TrpB-like_PALP"/>
</dbReference>
<keyword evidence="3" id="KW-0663">Pyridoxal phosphate</keyword>
<dbReference type="SUPFAM" id="SSF53686">
    <property type="entry name" value="Tryptophan synthase beta subunit-like PLP-dependent enzymes"/>
    <property type="match status" value="1"/>
</dbReference>
<protein>
    <recommendedName>
        <fullName evidence="5">L-serine deaminase</fullName>
    </recommendedName>
    <alternativeName>
        <fullName evidence="6">L-threonine dehydratase</fullName>
    </alternativeName>
</protein>
<dbReference type="InterPro" id="IPR044561">
    <property type="entry name" value="ACT_ThrD-II-like"/>
</dbReference>
<evidence type="ECO:0000313" key="9">
    <source>
        <dbReference type="Proteomes" id="UP000466442"/>
    </source>
</evidence>
<dbReference type="NCBIfam" id="TIGR01127">
    <property type="entry name" value="ilvA_1Cterm"/>
    <property type="match status" value="1"/>
</dbReference>
<evidence type="ECO:0000313" key="8">
    <source>
        <dbReference type="EMBL" id="KAF6216840.1"/>
    </source>
</evidence>
<dbReference type="OrthoDB" id="4418812at2759"/>
<dbReference type="Pfam" id="PF00291">
    <property type="entry name" value="PALP"/>
    <property type="match status" value="1"/>
</dbReference>
<reference evidence="8" key="1">
    <citation type="journal article" date="2021" name="Mol. Ecol. Resour.">
        <title>Apolygus lucorum genome provides insights into omnivorousness and mesophyll feeding.</title>
        <authorList>
            <person name="Liu Y."/>
            <person name="Liu H."/>
            <person name="Wang H."/>
            <person name="Huang T."/>
            <person name="Liu B."/>
            <person name="Yang B."/>
            <person name="Yin L."/>
            <person name="Li B."/>
            <person name="Zhang Y."/>
            <person name="Zhang S."/>
            <person name="Jiang F."/>
            <person name="Zhang X."/>
            <person name="Ren Y."/>
            <person name="Wang B."/>
            <person name="Wang S."/>
            <person name="Lu Y."/>
            <person name="Wu K."/>
            <person name="Fan W."/>
            <person name="Wang G."/>
        </authorList>
    </citation>
    <scope>NUCLEOTIDE SEQUENCE</scope>
    <source>
        <strain evidence="8">12Hb</strain>
    </source>
</reference>
<dbReference type="GO" id="GO:0006565">
    <property type="term" value="P:L-serine catabolic process"/>
    <property type="evidence" value="ECO:0007669"/>
    <property type="project" value="TreeGrafter"/>
</dbReference>
<dbReference type="Proteomes" id="UP000466442">
    <property type="component" value="Linkage Group LG1"/>
</dbReference>
<dbReference type="InterPro" id="IPR050147">
    <property type="entry name" value="Ser/Thr_Dehydratase"/>
</dbReference>
<gene>
    <name evidence="8" type="ORF">GE061_001190</name>
</gene>
<comment type="similarity">
    <text evidence="2">Belongs to the serine/threonine dehydratase family.</text>
</comment>
<proteinExistence type="inferred from homology"/>
<keyword evidence="9" id="KW-1185">Reference proteome</keyword>
<dbReference type="AlphaFoldDB" id="A0A6A4KKE8"/>
<dbReference type="GO" id="GO:0004794">
    <property type="term" value="F:threonine deaminase activity"/>
    <property type="evidence" value="ECO:0007669"/>
    <property type="project" value="InterPro"/>
</dbReference>
<dbReference type="FunFam" id="3.40.50.1100:FF:000007">
    <property type="entry name" value="L-threonine dehydratase catabolic TdcB"/>
    <property type="match status" value="1"/>
</dbReference>
<dbReference type="InterPro" id="IPR005789">
    <property type="entry name" value="Thr_deHydtase_catblc"/>
</dbReference>
<evidence type="ECO:0000256" key="2">
    <source>
        <dbReference type="ARBA" id="ARBA00010869"/>
    </source>
</evidence>
<accession>A0A6A4KKE8</accession>
<evidence type="ECO:0000256" key="6">
    <source>
        <dbReference type="ARBA" id="ARBA00042605"/>
    </source>
</evidence>
<dbReference type="GO" id="GO:0016020">
    <property type="term" value="C:membrane"/>
    <property type="evidence" value="ECO:0007669"/>
    <property type="project" value="InterPro"/>
</dbReference>
<sequence>MPPNNLPSQSPPAKHIETQQRKPAPPLSQFIEEKEDGSLVDPLCAPGKIHKITFADITSASYKVKDGITCTPCVRSHLSNITGVDIYFKKDFLQYTGSFKERGACYALRMLTDEQKTKGVISASLGNHALALCYHGKLLKIPVTVVMPVVAPIMKIQACKSHGATVVVKGKNMKEAKQIAMKMAKDCGFTYINGYDHPHIIAGQGTLGLEMVEQVKDIDAIVVPVGGGGLIAGIALAAKTLLPHVKIIGVESDRCPSFSTALKTGKPTEVPILSTLADGLAVPLVGYNAYATASTLIDKMVVVNEEWIAIAILRLVEHEKCVVEGAGASGLAAILAGQLDELKGKRVVIPLCGGNIDTTILGRCLERGLAVDGRLLKFCVTVSDRPGGIADLCQLVSETGVSIKDIMHERAWITSDVFSVQVTVVCETMDKEHSNRLKKILMDSYKSVVFGDFMNPWTMNKPKVISQYGWRRSNVSLWFTRGLTLFFSFFYLIPIFWSPYNTYYKALAAYAATSALRLHQRQPFFRLNVQFFASILMEDSCHYLIYSMIFFYVAPFTPVLIPIFCFSLIHFASYSIRLLDVLGPNALWMARLLISLVELNARNILNLIAFTEIILAPFCIILVFTGRASFLTPFMYHQFILMRYKSQRNPSTRNMFTELRMSATYLANHGKTPAIIKNLINSGINFVCWLGPTIINPPSQ</sequence>
<dbReference type="Gene3D" id="3.40.50.1100">
    <property type="match status" value="2"/>
</dbReference>
<evidence type="ECO:0000256" key="1">
    <source>
        <dbReference type="ARBA" id="ARBA00001933"/>
    </source>
</evidence>
<dbReference type="InterPro" id="IPR036052">
    <property type="entry name" value="TrpB-like_PALP_sf"/>
</dbReference>
<dbReference type="InterPro" id="IPR005344">
    <property type="entry name" value="TMEM33/Pom33"/>
</dbReference>
<dbReference type="CDD" id="cd04886">
    <property type="entry name" value="ACT_ThrD-II-like"/>
    <property type="match status" value="1"/>
</dbReference>
<evidence type="ECO:0000256" key="4">
    <source>
        <dbReference type="ARBA" id="ARBA00023239"/>
    </source>
</evidence>
<dbReference type="EMBL" id="WIXP02000001">
    <property type="protein sequence ID" value="KAF6216840.1"/>
    <property type="molecule type" value="Genomic_DNA"/>
</dbReference>
<dbReference type="GO" id="GO:0003941">
    <property type="term" value="F:L-serine ammonia-lyase activity"/>
    <property type="evidence" value="ECO:0007669"/>
    <property type="project" value="TreeGrafter"/>
</dbReference>
<dbReference type="PANTHER" id="PTHR48078:SF19">
    <property type="entry name" value="ACT DOMAIN-CONTAINING PROTEIN"/>
    <property type="match status" value="1"/>
</dbReference>
<name>A0A6A4KKE8_APOLU</name>
<evidence type="ECO:0000259" key="7">
    <source>
        <dbReference type="Pfam" id="PF00291"/>
    </source>
</evidence>
<feature type="domain" description="Tryptophan synthase beta chain-like PALP" evidence="7">
    <location>
        <begin position="65"/>
        <end position="353"/>
    </location>
</feature>
<dbReference type="GO" id="GO:0009097">
    <property type="term" value="P:isoleucine biosynthetic process"/>
    <property type="evidence" value="ECO:0007669"/>
    <property type="project" value="TreeGrafter"/>
</dbReference>
<evidence type="ECO:0000256" key="5">
    <source>
        <dbReference type="ARBA" id="ARBA00041766"/>
    </source>
</evidence>
<dbReference type="Pfam" id="PF03661">
    <property type="entry name" value="TMEM33_Pom33"/>
    <property type="match status" value="1"/>
</dbReference>
<organism evidence="8 9">
    <name type="scientific">Apolygus lucorum</name>
    <name type="common">Small green plant bug</name>
    <name type="synonym">Lygocoris lucorum</name>
    <dbReference type="NCBI Taxonomy" id="248454"/>
    <lineage>
        <taxon>Eukaryota</taxon>
        <taxon>Metazoa</taxon>
        <taxon>Ecdysozoa</taxon>
        <taxon>Arthropoda</taxon>
        <taxon>Hexapoda</taxon>
        <taxon>Insecta</taxon>
        <taxon>Pterygota</taxon>
        <taxon>Neoptera</taxon>
        <taxon>Paraneoptera</taxon>
        <taxon>Hemiptera</taxon>
        <taxon>Heteroptera</taxon>
        <taxon>Panheteroptera</taxon>
        <taxon>Cimicomorpha</taxon>
        <taxon>Miridae</taxon>
        <taxon>Mirini</taxon>
        <taxon>Apolygus</taxon>
    </lineage>
</organism>
<comment type="cofactor">
    <cofactor evidence="1">
        <name>pyridoxal 5'-phosphate</name>
        <dbReference type="ChEBI" id="CHEBI:597326"/>
    </cofactor>
</comment>
<comment type="caution">
    <text evidence="8">The sequence shown here is derived from an EMBL/GenBank/DDBJ whole genome shotgun (WGS) entry which is preliminary data.</text>
</comment>
<dbReference type="PANTHER" id="PTHR48078">
    <property type="entry name" value="THREONINE DEHYDRATASE, MITOCHONDRIAL-RELATED"/>
    <property type="match status" value="1"/>
</dbReference>